<sequence length="109" mass="12352">MIGNRDDTRPPRASPESNETSITPQELWSVLSDSRRREVLRTLGPEVGRVALSDLAEQLAEETPAERVAIQLHHNHLPKLAEYGLVNYDHEQRVVEAGTTPDWVEPYEL</sequence>
<feature type="region of interest" description="Disordered" evidence="1">
    <location>
        <begin position="1"/>
        <end position="27"/>
    </location>
</feature>
<dbReference type="SUPFAM" id="SSF46785">
    <property type="entry name" value="Winged helix' DNA-binding domain"/>
    <property type="match status" value="1"/>
</dbReference>
<dbReference type="RefSeq" id="WP_276282001.1">
    <property type="nucleotide sequence ID" value="NZ_CP119809.1"/>
</dbReference>
<dbReference type="InterPro" id="IPR036390">
    <property type="entry name" value="WH_DNA-bd_sf"/>
</dbReference>
<feature type="compositionally biased region" description="Polar residues" evidence="1">
    <location>
        <begin position="15"/>
        <end position="26"/>
    </location>
</feature>
<gene>
    <name evidence="3" type="ORF">ACFQJ6_08630</name>
</gene>
<evidence type="ECO:0000313" key="3">
    <source>
        <dbReference type="EMBL" id="MFC7080174.1"/>
    </source>
</evidence>
<evidence type="ECO:0000256" key="1">
    <source>
        <dbReference type="SAM" id="MobiDB-lite"/>
    </source>
</evidence>
<dbReference type="GeneID" id="79303231"/>
<organism evidence="3 4">
    <name type="scientific">Halorussus caseinilyticus</name>
    <dbReference type="NCBI Taxonomy" id="3034025"/>
    <lineage>
        <taxon>Archaea</taxon>
        <taxon>Methanobacteriati</taxon>
        <taxon>Methanobacteriota</taxon>
        <taxon>Stenosarchaea group</taxon>
        <taxon>Halobacteria</taxon>
        <taxon>Halobacteriales</taxon>
        <taxon>Haladaptataceae</taxon>
        <taxon>Halorussus</taxon>
    </lineage>
</organism>
<proteinExistence type="predicted"/>
<keyword evidence="4" id="KW-1185">Reference proteome</keyword>
<accession>A0ABD5WQ28</accession>
<reference evidence="3 4" key="1">
    <citation type="journal article" date="2019" name="Int. J. Syst. Evol. Microbiol.">
        <title>The Global Catalogue of Microorganisms (GCM) 10K type strain sequencing project: providing services to taxonomists for standard genome sequencing and annotation.</title>
        <authorList>
            <consortium name="The Broad Institute Genomics Platform"/>
            <consortium name="The Broad Institute Genome Sequencing Center for Infectious Disease"/>
            <person name="Wu L."/>
            <person name="Ma J."/>
        </authorList>
    </citation>
    <scope>NUCLEOTIDE SEQUENCE [LARGE SCALE GENOMIC DNA]</scope>
    <source>
        <strain evidence="3 4">DT72</strain>
    </source>
</reference>
<dbReference type="InterPro" id="IPR036388">
    <property type="entry name" value="WH-like_DNA-bd_sf"/>
</dbReference>
<dbReference type="EMBL" id="JBHSZH010000005">
    <property type="protein sequence ID" value="MFC7080174.1"/>
    <property type="molecule type" value="Genomic_DNA"/>
</dbReference>
<name>A0ABD5WQ28_9EURY</name>
<dbReference type="AlphaFoldDB" id="A0ABD5WQ28"/>
<dbReference type="Pfam" id="PF24035">
    <property type="entry name" value="DUF7344"/>
    <property type="match status" value="1"/>
</dbReference>
<feature type="domain" description="DUF7344" evidence="2">
    <location>
        <begin position="29"/>
        <end position="96"/>
    </location>
</feature>
<dbReference type="Proteomes" id="UP001596407">
    <property type="component" value="Unassembled WGS sequence"/>
</dbReference>
<feature type="compositionally biased region" description="Basic and acidic residues" evidence="1">
    <location>
        <begin position="1"/>
        <end position="10"/>
    </location>
</feature>
<evidence type="ECO:0000313" key="4">
    <source>
        <dbReference type="Proteomes" id="UP001596407"/>
    </source>
</evidence>
<dbReference type="Gene3D" id="1.10.10.10">
    <property type="entry name" value="Winged helix-like DNA-binding domain superfamily/Winged helix DNA-binding domain"/>
    <property type="match status" value="1"/>
</dbReference>
<evidence type="ECO:0000259" key="2">
    <source>
        <dbReference type="Pfam" id="PF24035"/>
    </source>
</evidence>
<dbReference type="InterPro" id="IPR055768">
    <property type="entry name" value="DUF7344"/>
</dbReference>
<comment type="caution">
    <text evidence="3">The sequence shown here is derived from an EMBL/GenBank/DDBJ whole genome shotgun (WGS) entry which is preliminary data.</text>
</comment>
<protein>
    <recommendedName>
        <fullName evidence="2">DUF7344 domain-containing protein</fullName>
    </recommendedName>
</protein>